<keyword evidence="2" id="KW-0732">Signal</keyword>
<dbReference type="EMBL" id="QOQW01000009">
    <property type="protein sequence ID" value="RCK79927.1"/>
    <property type="molecule type" value="Genomic_DNA"/>
</dbReference>
<evidence type="ECO:0000313" key="4">
    <source>
        <dbReference type="Proteomes" id="UP000252355"/>
    </source>
</evidence>
<feature type="signal peptide" evidence="2">
    <location>
        <begin position="1"/>
        <end position="27"/>
    </location>
</feature>
<evidence type="ECO:0000256" key="1">
    <source>
        <dbReference type="SAM" id="MobiDB-lite"/>
    </source>
</evidence>
<name>A0A367ZQ22_9BACT</name>
<evidence type="ECO:0000256" key="2">
    <source>
        <dbReference type="SAM" id="SignalP"/>
    </source>
</evidence>
<feature type="region of interest" description="Disordered" evidence="1">
    <location>
        <begin position="81"/>
        <end position="125"/>
    </location>
</feature>
<dbReference type="Proteomes" id="UP000252355">
    <property type="component" value="Unassembled WGS sequence"/>
</dbReference>
<comment type="caution">
    <text evidence="3">The sequence shown here is derived from an EMBL/GenBank/DDBJ whole genome shotgun (WGS) entry which is preliminary data.</text>
</comment>
<organism evidence="3 4">
    <name type="scientific">Candidatus Ozemobacter sibiricus</name>
    <dbReference type="NCBI Taxonomy" id="2268124"/>
    <lineage>
        <taxon>Bacteria</taxon>
        <taxon>Candidatus Ozemobacteria</taxon>
        <taxon>Candidatus Ozemobacterales</taxon>
        <taxon>Candidatus Ozemobacteraceae</taxon>
        <taxon>Candidatus Ozemobacter</taxon>
    </lineage>
</organism>
<reference evidence="3 4" key="1">
    <citation type="submission" date="2018-05" db="EMBL/GenBank/DDBJ databases">
        <title>A metagenomic window into the 2 km-deep terrestrial subsurface aquifer revealed taxonomically and functionally diverse microbial community comprising novel uncultured bacterial lineages.</title>
        <authorList>
            <person name="Kadnikov V.V."/>
            <person name="Mardanov A.V."/>
            <person name="Beletsky A.V."/>
            <person name="Banks D."/>
            <person name="Pimenov N.V."/>
            <person name="Frank Y.A."/>
            <person name="Karnachuk O.V."/>
            <person name="Ravin N.V."/>
        </authorList>
    </citation>
    <scope>NUCLEOTIDE SEQUENCE [LARGE SCALE GENOMIC DNA]</scope>
    <source>
        <strain evidence="3">BY5</strain>
    </source>
</reference>
<sequence>MHRCRLVPASTLLAALLVLVAAGPLTAQQVIQLKDQTIIRGKVLEMTNDTYRILTTSMGEVKIPASQVVSIVMEGAAPPAIREGAPAQRPGAAARPTAAPPARAQPQPVTPAPSRSDDLREQQQQVNTRVQSMMMDGNFLNKVTALQDSPEMVDVLNDPEVMQAIQSGDYQFLMNNEKMQRLMNSQDIKDILGDVE</sequence>
<accession>A0A367ZQ22</accession>
<evidence type="ECO:0000313" key="3">
    <source>
        <dbReference type="EMBL" id="RCK79927.1"/>
    </source>
</evidence>
<proteinExistence type="predicted"/>
<protein>
    <submittedName>
        <fullName evidence="3">Uncharacterized protein</fullName>
    </submittedName>
</protein>
<feature type="chain" id="PRO_5017082799" evidence="2">
    <location>
        <begin position="28"/>
        <end position="196"/>
    </location>
</feature>
<feature type="compositionally biased region" description="Low complexity" evidence="1">
    <location>
        <begin position="84"/>
        <end position="107"/>
    </location>
</feature>
<dbReference type="AlphaFoldDB" id="A0A367ZQ22"/>
<gene>
    <name evidence="3" type="ORF">OZSIB_3796</name>
</gene>